<dbReference type="Pfam" id="PF13191">
    <property type="entry name" value="AAA_16"/>
    <property type="match status" value="1"/>
</dbReference>
<reference evidence="5 6" key="1">
    <citation type="submission" date="2019-10" db="EMBL/GenBank/DDBJ databases">
        <title>Streptomyces sp. strain GY16 isolated from leaves of Broussonetia papyrifera.</title>
        <authorList>
            <person name="Mo P."/>
        </authorList>
    </citation>
    <scope>NUCLEOTIDE SEQUENCE [LARGE SCALE GENOMIC DNA]</scope>
    <source>
        <strain evidence="5 6">GY16</strain>
    </source>
</reference>
<dbReference type="SUPFAM" id="SSF52540">
    <property type="entry name" value="P-loop containing nucleoside triphosphate hydrolases"/>
    <property type="match status" value="1"/>
</dbReference>
<proteinExistence type="predicted"/>
<dbReference type="CDD" id="cd06170">
    <property type="entry name" value="LuxR_C_like"/>
    <property type="match status" value="1"/>
</dbReference>
<evidence type="ECO:0000259" key="4">
    <source>
        <dbReference type="PROSITE" id="PS50043"/>
    </source>
</evidence>
<feature type="domain" description="HTH luxR-type" evidence="4">
    <location>
        <begin position="835"/>
        <end position="900"/>
    </location>
</feature>
<gene>
    <name evidence="5" type="ORF">F9278_37345</name>
</gene>
<dbReference type="Proteomes" id="UP000327294">
    <property type="component" value="Chromosome"/>
</dbReference>
<evidence type="ECO:0000256" key="2">
    <source>
        <dbReference type="ARBA" id="ARBA00022840"/>
    </source>
</evidence>
<keyword evidence="1" id="KW-0547">Nucleotide-binding</keyword>
<dbReference type="SMART" id="SM00421">
    <property type="entry name" value="HTH_LUXR"/>
    <property type="match status" value="1"/>
</dbReference>
<dbReference type="GO" id="GO:0006355">
    <property type="term" value="P:regulation of DNA-templated transcription"/>
    <property type="evidence" value="ECO:0007669"/>
    <property type="project" value="InterPro"/>
</dbReference>
<feature type="region of interest" description="Disordered" evidence="3">
    <location>
        <begin position="820"/>
        <end position="839"/>
    </location>
</feature>
<accession>A0A5P8KIE6</accession>
<feature type="region of interest" description="Disordered" evidence="3">
    <location>
        <begin position="945"/>
        <end position="981"/>
    </location>
</feature>
<protein>
    <submittedName>
        <fullName evidence="5">AAA family ATPase</fullName>
    </submittedName>
</protein>
<sequence>MIGRDEELRTLRRVLADATAGHGGALLVHGTAGVGKSALLRTIGAEAEGSGFRVLSASGVESELWLPFAALQLLLQPAADGIENLPDPHRLTLSDALSATETEPQLFRVGMAVLELLADAADRQPLLLLVDDVQWADSSSRDVLRFVARRPRDLPIAIIVASRIHYPESNSLSAYPDLLLEPLGRTAAAELLDLGAPGLPAPVRALVLERAAGNPLALVELPKAVKGLPMEPDDLPLPQRLEEAFAARTDTVSRQCRTFLLALAAEPNAPLDRLLRASSRLSGSTASVDTLQEAVDAGLVTLIGRTLEFRHPLMRSAIHTRATVADRLGVHRALAEVMDDMPERQLVHPAAATLGPDEELAARLERFADVSQARGKVAAAVPALRRAADLVHDTQRRTGILIRAVELASEINDRVHTQLLLDRADPRELGPLERARLMVVSDKAAFDPGEPHRRIREMVTTAAGAFDAGGADTAESLLWWAAARCFFQDGDATVRAETAAELARWNPDPDDPHVLTVRAYTEPYRQGAEVLARLDAIEPDARDGRILHFLGSGAMVLGDTGRAVRHLSAAAGVRRSQGRLGLLARSLAGSWPRAYLGQLDRAREESGEGLALAEETGERIVWLGLKATGGLVAALRGETEAAARTIRELRAHPLFPGMPFATVMAQQVDGLLALFDGRTTEAYDLLARAFDPADPHYHSVSRWLLAPDLADAAVAADAVPEARELFAELPALARRLPSEMMVVAHAYTDAVLAPDDTAEERYAAALAALPVGWTLSRARLRLHHGRRLRRRRRNVDARNPLRAARDAFDQIGAQPWAEPAREQLRAAGGSSRRRHANTAEQLSAQEMQIAVLASQGLSNREIGRRLFISHRTVGAHLYRIYPRLGITSRGKLAAGRGDLALSVNGPDEASALHASSCENPFKSISWWSGWAFSCTASLRRTASRRARNTTWNGSAAPTPAARRPSSAARPGARPTTLGPTA</sequence>
<keyword evidence="6" id="KW-1185">Reference proteome</keyword>
<dbReference type="InterPro" id="IPR000792">
    <property type="entry name" value="Tscrpt_reg_LuxR_C"/>
</dbReference>
<dbReference type="PROSITE" id="PS00622">
    <property type="entry name" value="HTH_LUXR_1"/>
    <property type="match status" value="1"/>
</dbReference>
<dbReference type="PROSITE" id="PS50043">
    <property type="entry name" value="HTH_LUXR_2"/>
    <property type="match status" value="1"/>
</dbReference>
<dbReference type="AlphaFoldDB" id="A0A5P8KIE6"/>
<dbReference type="Gene3D" id="3.40.50.300">
    <property type="entry name" value="P-loop containing nucleotide triphosphate hydrolases"/>
    <property type="match status" value="1"/>
</dbReference>
<dbReference type="PRINTS" id="PR00038">
    <property type="entry name" value="HTHLUXR"/>
</dbReference>
<dbReference type="SMART" id="SM00382">
    <property type="entry name" value="AAA"/>
    <property type="match status" value="1"/>
</dbReference>
<feature type="compositionally biased region" description="Low complexity" evidence="3">
    <location>
        <begin position="948"/>
        <end position="975"/>
    </location>
</feature>
<dbReference type="EMBL" id="CP045096">
    <property type="protein sequence ID" value="QFR03056.1"/>
    <property type="molecule type" value="Genomic_DNA"/>
</dbReference>
<dbReference type="Gene3D" id="1.10.10.10">
    <property type="entry name" value="Winged helix-like DNA-binding domain superfamily/Winged helix DNA-binding domain"/>
    <property type="match status" value="1"/>
</dbReference>
<dbReference type="PANTHER" id="PTHR16305">
    <property type="entry name" value="TESTICULAR SOLUBLE ADENYLYL CYCLASE"/>
    <property type="match status" value="1"/>
</dbReference>
<dbReference type="PANTHER" id="PTHR16305:SF35">
    <property type="entry name" value="TRANSCRIPTIONAL ACTIVATOR DOMAIN"/>
    <property type="match status" value="1"/>
</dbReference>
<name>A0A5P8KIE6_9ACTN</name>
<evidence type="ECO:0000313" key="5">
    <source>
        <dbReference type="EMBL" id="QFR03056.1"/>
    </source>
</evidence>
<dbReference type="SUPFAM" id="SSF46894">
    <property type="entry name" value="C-terminal effector domain of the bipartite response regulators"/>
    <property type="match status" value="1"/>
</dbReference>
<keyword evidence="2" id="KW-0067">ATP-binding</keyword>
<dbReference type="Pfam" id="PF00196">
    <property type="entry name" value="GerE"/>
    <property type="match status" value="1"/>
</dbReference>
<dbReference type="GO" id="GO:0005737">
    <property type="term" value="C:cytoplasm"/>
    <property type="evidence" value="ECO:0007669"/>
    <property type="project" value="TreeGrafter"/>
</dbReference>
<dbReference type="InterPro" id="IPR016032">
    <property type="entry name" value="Sig_transdc_resp-reg_C-effctor"/>
</dbReference>
<dbReference type="InterPro" id="IPR003593">
    <property type="entry name" value="AAA+_ATPase"/>
</dbReference>
<dbReference type="GO" id="GO:0004016">
    <property type="term" value="F:adenylate cyclase activity"/>
    <property type="evidence" value="ECO:0007669"/>
    <property type="project" value="TreeGrafter"/>
</dbReference>
<dbReference type="GO" id="GO:0003677">
    <property type="term" value="F:DNA binding"/>
    <property type="evidence" value="ECO:0007669"/>
    <property type="project" value="InterPro"/>
</dbReference>
<evidence type="ECO:0000256" key="3">
    <source>
        <dbReference type="SAM" id="MobiDB-lite"/>
    </source>
</evidence>
<evidence type="ECO:0000256" key="1">
    <source>
        <dbReference type="ARBA" id="ARBA00022741"/>
    </source>
</evidence>
<dbReference type="InterPro" id="IPR027417">
    <property type="entry name" value="P-loop_NTPase"/>
</dbReference>
<dbReference type="InterPro" id="IPR041664">
    <property type="entry name" value="AAA_16"/>
</dbReference>
<dbReference type="InterPro" id="IPR036388">
    <property type="entry name" value="WH-like_DNA-bd_sf"/>
</dbReference>
<dbReference type="GO" id="GO:0005524">
    <property type="term" value="F:ATP binding"/>
    <property type="evidence" value="ECO:0007669"/>
    <property type="project" value="UniProtKB-KW"/>
</dbReference>
<evidence type="ECO:0000313" key="6">
    <source>
        <dbReference type="Proteomes" id="UP000327294"/>
    </source>
</evidence>
<dbReference type="KEGG" id="sphv:F9278_37345"/>
<organism evidence="5 6">
    <name type="scientific">Streptomyces phaeolivaceus</name>
    <dbReference type="NCBI Taxonomy" id="2653200"/>
    <lineage>
        <taxon>Bacteria</taxon>
        <taxon>Bacillati</taxon>
        <taxon>Actinomycetota</taxon>
        <taxon>Actinomycetes</taxon>
        <taxon>Kitasatosporales</taxon>
        <taxon>Streptomycetaceae</taxon>
        <taxon>Streptomyces</taxon>
    </lineage>
</organism>